<organism evidence="5 6">
    <name type="scientific">Tautonia sociabilis</name>
    <dbReference type="NCBI Taxonomy" id="2080755"/>
    <lineage>
        <taxon>Bacteria</taxon>
        <taxon>Pseudomonadati</taxon>
        <taxon>Planctomycetota</taxon>
        <taxon>Planctomycetia</taxon>
        <taxon>Isosphaerales</taxon>
        <taxon>Isosphaeraceae</taxon>
        <taxon>Tautonia</taxon>
    </lineage>
</organism>
<dbReference type="InterPro" id="IPR057326">
    <property type="entry name" value="KR_dom"/>
</dbReference>
<evidence type="ECO:0000313" key="5">
    <source>
        <dbReference type="EMBL" id="RUL86920.1"/>
    </source>
</evidence>
<dbReference type="OrthoDB" id="9803333at2"/>
<keyword evidence="6" id="KW-1185">Reference proteome</keyword>
<dbReference type="PANTHER" id="PTHR24321">
    <property type="entry name" value="DEHYDROGENASES, SHORT CHAIN"/>
    <property type="match status" value="1"/>
</dbReference>
<dbReference type="Pfam" id="PF13561">
    <property type="entry name" value="adh_short_C2"/>
    <property type="match status" value="1"/>
</dbReference>
<sequence length="257" mass="26757">MADPQTILINGATGGIGSHLARMLVDRGDRVVLFARHEEPLRALASELGGDPVARPEVGDAGNPADLERAVANAVETFGRLDGLAHCIGSVVIKPLHLLSLDEFDAALHINLRTAFNAVKAALKPMRSRNSGAIVLFSTVAVRQGINNHEGISAAKAGIEGLVRSAAISYARSKIRFNAVAPGMTETGLTEPLLKNEASRRFSATMHPLGRIGSPTEPAAVAAFLLSPQADWITGQVWGVDGGLGAGVCPPRPSTGA</sequence>
<reference evidence="5 6" key="2">
    <citation type="submission" date="2019-01" db="EMBL/GenBank/DDBJ databases">
        <title>Tautonia sociabilis, a novel thermotolerant planctomycete of Isosphaeraceae family, isolated from a 4000 m deep subterranean habitat.</title>
        <authorList>
            <person name="Kovaleva O.L."/>
            <person name="Elcheninov A.G."/>
            <person name="Van Heerden E."/>
            <person name="Toshchakov S.V."/>
            <person name="Novikov A."/>
            <person name="Bonch-Osmolovskaya E.A."/>
            <person name="Kublanov I.V."/>
        </authorList>
    </citation>
    <scope>NUCLEOTIDE SEQUENCE [LARGE SCALE GENOMIC DNA]</scope>
    <source>
        <strain evidence="5 6">GM2012</strain>
    </source>
</reference>
<dbReference type="SUPFAM" id="SSF51735">
    <property type="entry name" value="NAD(P)-binding Rossmann-fold domains"/>
    <property type="match status" value="1"/>
</dbReference>
<evidence type="ECO:0000256" key="2">
    <source>
        <dbReference type="ARBA" id="ARBA00023002"/>
    </source>
</evidence>
<dbReference type="CDD" id="cd05233">
    <property type="entry name" value="SDR_c"/>
    <property type="match status" value="1"/>
</dbReference>
<accession>A0A432MI81</accession>
<dbReference type="AlphaFoldDB" id="A0A432MI81"/>
<name>A0A432MI81_9BACT</name>
<evidence type="ECO:0000313" key="6">
    <source>
        <dbReference type="Proteomes" id="UP000280296"/>
    </source>
</evidence>
<evidence type="ECO:0000256" key="1">
    <source>
        <dbReference type="ARBA" id="ARBA00006484"/>
    </source>
</evidence>
<protein>
    <submittedName>
        <fullName evidence="5">SDR family oxidoreductase</fullName>
    </submittedName>
</protein>
<dbReference type="InterPro" id="IPR002347">
    <property type="entry name" value="SDR_fam"/>
</dbReference>
<comment type="caution">
    <text evidence="5">The sequence shown here is derived from an EMBL/GenBank/DDBJ whole genome shotgun (WGS) entry which is preliminary data.</text>
</comment>
<keyword evidence="3" id="KW-0520">NAD</keyword>
<gene>
    <name evidence="5" type="ORF">TsocGM_14845</name>
</gene>
<evidence type="ECO:0000256" key="3">
    <source>
        <dbReference type="ARBA" id="ARBA00023027"/>
    </source>
</evidence>
<dbReference type="RefSeq" id="WP_126726255.1">
    <property type="nucleotide sequence ID" value="NZ_RYZH01000028.1"/>
</dbReference>
<evidence type="ECO:0000259" key="4">
    <source>
        <dbReference type="SMART" id="SM00822"/>
    </source>
</evidence>
<keyword evidence="2" id="KW-0560">Oxidoreductase</keyword>
<dbReference type="SMART" id="SM00822">
    <property type="entry name" value="PKS_KR"/>
    <property type="match status" value="1"/>
</dbReference>
<proteinExistence type="inferred from homology"/>
<reference evidence="5 6" key="1">
    <citation type="submission" date="2018-12" db="EMBL/GenBank/DDBJ databases">
        <authorList>
            <person name="Toschakov S.V."/>
        </authorList>
    </citation>
    <scope>NUCLEOTIDE SEQUENCE [LARGE SCALE GENOMIC DNA]</scope>
    <source>
        <strain evidence="5 6">GM2012</strain>
    </source>
</reference>
<dbReference type="EMBL" id="RYZH01000028">
    <property type="protein sequence ID" value="RUL86920.1"/>
    <property type="molecule type" value="Genomic_DNA"/>
</dbReference>
<feature type="domain" description="Ketoreductase" evidence="4">
    <location>
        <begin position="5"/>
        <end position="232"/>
    </location>
</feature>
<dbReference type="Proteomes" id="UP000280296">
    <property type="component" value="Unassembled WGS sequence"/>
</dbReference>
<dbReference type="PANTHER" id="PTHR24321:SF8">
    <property type="entry name" value="ESTRADIOL 17-BETA-DEHYDROGENASE 8-RELATED"/>
    <property type="match status" value="1"/>
</dbReference>
<dbReference type="Gene3D" id="3.40.50.720">
    <property type="entry name" value="NAD(P)-binding Rossmann-like Domain"/>
    <property type="match status" value="1"/>
</dbReference>
<dbReference type="FunFam" id="3.40.50.720:FF:000084">
    <property type="entry name" value="Short-chain dehydrogenase reductase"/>
    <property type="match status" value="1"/>
</dbReference>
<comment type="similarity">
    <text evidence="1">Belongs to the short-chain dehydrogenases/reductases (SDR) family.</text>
</comment>
<dbReference type="InterPro" id="IPR036291">
    <property type="entry name" value="NAD(P)-bd_dom_sf"/>
</dbReference>
<dbReference type="GO" id="GO:0016491">
    <property type="term" value="F:oxidoreductase activity"/>
    <property type="evidence" value="ECO:0007669"/>
    <property type="project" value="UniProtKB-KW"/>
</dbReference>
<dbReference type="PRINTS" id="PR00081">
    <property type="entry name" value="GDHRDH"/>
</dbReference>